<dbReference type="Gene3D" id="2.40.70.10">
    <property type="entry name" value="Acid Proteases"/>
    <property type="match status" value="1"/>
</dbReference>
<dbReference type="GO" id="GO:0004519">
    <property type="term" value="F:endonuclease activity"/>
    <property type="evidence" value="ECO:0007669"/>
    <property type="project" value="UniProtKB-KW"/>
</dbReference>
<name>A0AAV8GR03_9POAL</name>
<evidence type="ECO:0000256" key="2">
    <source>
        <dbReference type="ARBA" id="ARBA00022695"/>
    </source>
</evidence>
<evidence type="ECO:0000256" key="5">
    <source>
        <dbReference type="ARBA" id="ARBA00023268"/>
    </source>
</evidence>
<proteinExistence type="predicted"/>
<dbReference type="Gene3D" id="3.30.70.270">
    <property type="match status" value="1"/>
</dbReference>
<dbReference type="AlphaFoldDB" id="A0AAV8GR03"/>
<evidence type="ECO:0000256" key="1">
    <source>
        <dbReference type="ARBA" id="ARBA00022679"/>
    </source>
</evidence>
<dbReference type="CDD" id="cd09274">
    <property type="entry name" value="RNase_HI_RT_Ty3"/>
    <property type="match status" value="1"/>
</dbReference>
<protein>
    <submittedName>
        <fullName evidence="7">Polyprotein</fullName>
    </submittedName>
</protein>
<dbReference type="InterPro" id="IPR043128">
    <property type="entry name" value="Rev_trsase/Diguanyl_cyclase"/>
</dbReference>
<keyword evidence="5" id="KW-0511">Multifunctional enzyme</keyword>
<evidence type="ECO:0000256" key="3">
    <source>
        <dbReference type="ARBA" id="ARBA00022722"/>
    </source>
</evidence>
<evidence type="ECO:0000313" key="7">
    <source>
        <dbReference type="EMBL" id="KAJ4807434.1"/>
    </source>
</evidence>
<dbReference type="PANTHER" id="PTHR37984">
    <property type="entry name" value="PROTEIN CBG26694"/>
    <property type="match status" value="1"/>
</dbReference>
<dbReference type="InterPro" id="IPR021109">
    <property type="entry name" value="Peptidase_aspartic_dom_sf"/>
</dbReference>
<organism evidence="7 8">
    <name type="scientific">Rhynchospora pubera</name>
    <dbReference type="NCBI Taxonomy" id="906938"/>
    <lineage>
        <taxon>Eukaryota</taxon>
        <taxon>Viridiplantae</taxon>
        <taxon>Streptophyta</taxon>
        <taxon>Embryophyta</taxon>
        <taxon>Tracheophyta</taxon>
        <taxon>Spermatophyta</taxon>
        <taxon>Magnoliopsida</taxon>
        <taxon>Liliopsida</taxon>
        <taxon>Poales</taxon>
        <taxon>Cyperaceae</taxon>
        <taxon>Cyperoideae</taxon>
        <taxon>Rhynchosporeae</taxon>
        <taxon>Rhynchospora</taxon>
    </lineage>
</organism>
<evidence type="ECO:0000313" key="8">
    <source>
        <dbReference type="Proteomes" id="UP001140206"/>
    </source>
</evidence>
<accession>A0AAV8GR03</accession>
<dbReference type="InterPro" id="IPR043502">
    <property type="entry name" value="DNA/RNA_pol_sf"/>
</dbReference>
<reference evidence="7" key="1">
    <citation type="submission" date="2022-08" db="EMBL/GenBank/DDBJ databases">
        <authorList>
            <person name="Marques A."/>
        </authorList>
    </citation>
    <scope>NUCLEOTIDE SEQUENCE</scope>
    <source>
        <strain evidence="7">RhyPub2mFocal</strain>
        <tissue evidence="7">Leaves</tissue>
    </source>
</reference>
<evidence type="ECO:0000256" key="4">
    <source>
        <dbReference type="ARBA" id="ARBA00022759"/>
    </source>
</evidence>
<dbReference type="SUPFAM" id="SSF56672">
    <property type="entry name" value="DNA/RNA polymerases"/>
    <property type="match status" value="1"/>
</dbReference>
<evidence type="ECO:0000259" key="6">
    <source>
        <dbReference type="Pfam" id="PF17919"/>
    </source>
</evidence>
<dbReference type="Pfam" id="PF17919">
    <property type="entry name" value="RT_RNaseH_2"/>
    <property type="match status" value="1"/>
</dbReference>
<comment type="caution">
    <text evidence="7">The sequence shown here is derived from an EMBL/GenBank/DDBJ whole genome shotgun (WGS) entry which is preliminary data.</text>
</comment>
<dbReference type="InterPro" id="IPR050951">
    <property type="entry name" value="Retrovirus_Pol_polyprotein"/>
</dbReference>
<keyword evidence="2" id="KW-0548">Nucleotidyltransferase</keyword>
<dbReference type="Pfam" id="PF08284">
    <property type="entry name" value="RVP_2"/>
    <property type="match status" value="1"/>
</dbReference>
<dbReference type="Proteomes" id="UP001140206">
    <property type="component" value="Chromosome 1"/>
</dbReference>
<dbReference type="InterPro" id="IPR041577">
    <property type="entry name" value="RT_RNaseH_2"/>
</dbReference>
<dbReference type="GO" id="GO:0016779">
    <property type="term" value="F:nucleotidyltransferase activity"/>
    <property type="evidence" value="ECO:0007669"/>
    <property type="project" value="UniProtKB-KW"/>
</dbReference>
<dbReference type="Gene3D" id="3.10.20.370">
    <property type="match status" value="1"/>
</dbReference>
<dbReference type="EMBL" id="JAMFTS010000001">
    <property type="protein sequence ID" value="KAJ4807434.1"/>
    <property type="molecule type" value="Genomic_DNA"/>
</dbReference>
<keyword evidence="1" id="KW-0808">Transferase</keyword>
<sequence>MVTDTRCKSLQFSIEGHDFVKDVRLLSIPGYDMILGLDWLMELGPMNVDWGKGRLEFSKDGKNIILQMKSEVAEVKVMEGSVSVAREVQRGSEIMIAHLMMIDEGSPSTEKVHPQLKNLINEYAMLFEEPVGLPPKRGVDHQIPLMPDAKLVNLRPYSKSLKEHEMHLKIAMSILKENKLYAKMSKCEFGSERLEYLGHIISSEGVPTDPKKIENAFGWNDKAEKAFELLKQAMITVHVLAMPDFSKPFIIETDANDIGIGAVLMQGRRPIAYLSKSLCEKNKGLSTYEKEFLALLTAAQKWRHYLIGGPFVIKTDQISLKYLLEQKVNPVMQHKDLCKLLG</sequence>
<gene>
    <name evidence="7" type="ORF">LUZ62_020000</name>
</gene>
<keyword evidence="8" id="KW-1185">Reference proteome</keyword>
<dbReference type="PANTHER" id="PTHR37984:SF5">
    <property type="entry name" value="PROTEIN NYNRIN-LIKE"/>
    <property type="match status" value="1"/>
</dbReference>
<feature type="domain" description="Reverse transcriptase/retrotransposon-derived protein RNase H-like" evidence="6">
    <location>
        <begin position="219"/>
        <end position="313"/>
    </location>
</feature>
<keyword evidence="4" id="KW-0255">Endonuclease</keyword>
<keyword evidence="4" id="KW-0378">Hydrolase</keyword>
<keyword evidence="3" id="KW-0540">Nuclease</keyword>